<feature type="domain" description="HTH merR-type" evidence="11">
    <location>
        <begin position="11"/>
        <end position="77"/>
    </location>
</feature>
<dbReference type="InterPro" id="IPR000551">
    <property type="entry name" value="MerR-type_HTH_dom"/>
</dbReference>
<dbReference type="Proteomes" id="UP000664699">
    <property type="component" value="Unassembled WGS sequence"/>
</dbReference>
<evidence type="ECO:0000313" key="12">
    <source>
        <dbReference type="EMBL" id="MBO0134655.1"/>
    </source>
</evidence>
<keyword evidence="13" id="KW-1185">Reference proteome</keyword>
<dbReference type="PANTHER" id="PTHR30204">
    <property type="entry name" value="REDOX-CYCLING DRUG-SENSING TRANSCRIPTIONAL ACTIVATOR SOXR"/>
    <property type="match status" value="1"/>
</dbReference>
<dbReference type="PROSITE" id="PS50937">
    <property type="entry name" value="HTH_MERR_2"/>
    <property type="match status" value="1"/>
</dbReference>
<keyword evidence="3" id="KW-0678">Repressor</keyword>
<accession>A0ABS3ERM0</accession>
<evidence type="ECO:0000256" key="8">
    <source>
        <dbReference type="ARBA" id="ARBA00023159"/>
    </source>
</evidence>
<evidence type="ECO:0000256" key="4">
    <source>
        <dbReference type="ARBA" id="ARBA00022723"/>
    </source>
</evidence>
<dbReference type="SUPFAM" id="SSF46955">
    <property type="entry name" value="Putative DNA-binding domain"/>
    <property type="match status" value="1"/>
</dbReference>
<evidence type="ECO:0000256" key="3">
    <source>
        <dbReference type="ARBA" id="ARBA00022491"/>
    </source>
</evidence>
<keyword evidence="8" id="KW-0010">Activator</keyword>
<evidence type="ECO:0000259" key="11">
    <source>
        <dbReference type="PROSITE" id="PS50937"/>
    </source>
</evidence>
<protein>
    <recommendedName>
        <fullName evidence="1">Mercuric resistance operon regulatory protein</fullName>
    </recommendedName>
</protein>
<dbReference type="Gene3D" id="1.10.1660.10">
    <property type="match status" value="1"/>
</dbReference>
<name>A0ABS3ERM0_9HYPH</name>
<comment type="function">
    <text evidence="10">Mediates the mercuric-dependent induction of mercury resistance operon. In the absence of mercury MerR represses transcription by binding tightly to the mer operator region; when mercury is present the dimeric complex binds a single ion and becomes a potent transcriptional activator, while remaining bound to the mer site.</text>
</comment>
<dbReference type="EMBL" id="JAFLNA010000026">
    <property type="protein sequence ID" value="MBO0134655.1"/>
    <property type="molecule type" value="Genomic_DNA"/>
</dbReference>
<dbReference type="InterPro" id="IPR047057">
    <property type="entry name" value="MerR_fam"/>
</dbReference>
<evidence type="ECO:0000256" key="9">
    <source>
        <dbReference type="ARBA" id="ARBA00023163"/>
    </source>
</evidence>
<dbReference type="CDD" id="cd04783">
    <property type="entry name" value="HTH_MerR1"/>
    <property type="match status" value="1"/>
</dbReference>
<dbReference type="PANTHER" id="PTHR30204:SF69">
    <property type="entry name" value="MERR-FAMILY TRANSCRIPTIONAL REGULATOR"/>
    <property type="match status" value="1"/>
</dbReference>
<keyword evidence="4" id="KW-0479">Metal-binding</keyword>
<keyword evidence="6" id="KW-0805">Transcription regulation</keyword>
<keyword evidence="9" id="KW-0804">Transcription</keyword>
<dbReference type="InterPro" id="IPR009061">
    <property type="entry name" value="DNA-bd_dom_put_sf"/>
</dbReference>
<keyword evidence="5" id="KW-0476">Mercury</keyword>
<evidence type="ECO:0000256" key="1">
    <source>
        <dbReference type="ARBA" id="ARBA00017146"/>
    </source>
</evidence>
<organism evidence="12 13">
    <name type="scientific">Agrobacterium burrii</name>
    <dbReference type="NCBI Taxonomy" id="2815339"/>
    <lineage>
        <taxon>Bacteria</taxon>
        <taxon>Pseudomonadati</taxon>
        <taxon>Pseudomonadota</taxon>
        <taxon>Alphaproteobacteria</taxon>
        <taxon>Hyphomicrobiales</taxon>
        <taxon>Rhizobiaceae</taxon>
        <taxon>Rhizobium/Agrobacterium group</taxon>
        <taxon>Agrobacterium</taxon>
        <taxon>Agrobacterium tumefaciens complex</taxon>
    </lineage>
</organism>
<gene>
    <name evidence="12" type="ORF">JZX89_28335</name>
</gene>
<dbReference type="RefSeq" id="WP_207136121.1">
    <property type="nucleotide sequence ID" value="NZ_JAFLNA010000026.1"/>
</dbReference>
<evidence type="ECO:0000256" key="5">
    <source>
        <dbReference type="ARBA" id="ARBA00022914"/>
    </source>
</evidence>
<dbReference type="Pfam" id="PF13411">
    <property type="entry name" value="MerR_1"/>
    <property type="match status" value="1"/>
</dbReference>
<evidence type="ECO:0000256" key="10">
    <source>
        <dbReference type="ARBA" id="ARBA00024874"/>
    </source>
</evidence>
<keyword evidence="7" id="KW-0238">DNA-binding</keyword>
<evidence type="ECO:0000313" key="13">
    <source>
        <dbReference type="Proteomes" id="UP000664699"/>
    </source>
</evidence>
<comment type="caution">
    <text evidence="12">The sequence shown here is derived from an EMBL/GenBank/DDBJ whole genome shotgun (WGS) entry which is preliminary data.</text>
</comment>
<evidence type="ECO:0000256" key="6">
    <source>
        <dbReference type="ARBA" id="ARBA00023015"/>
    </source>
</evidence>
<dbReference type="SMART" id="SM00422">
    <property type="entry name" value="HTH_MERR"/>
    <property type="match status" value="1"/>
</dbReference>
<proteinExistence type="predicted"/>
<evidence type="ECO:0000256" key="2">
    <source>
        <dbReference type="ARBA" id="ARBA00022466"/>
    </source>
</evidence>
<evidence type="ECO:0000256" key="7">
    <source>
        <dbReference type="ARBA" id="ARBA00023125"/>
    </source>
</evidence>
<reference evidence="12 13" key="1">
    <citation type="submission" date="2021-03" db="EMBL/GenBank/DDBJ databases">
        <title>Whole genome sequence of Agrobacterium sp. strain Rnr.</title>
        <authorList>
            <person name="Mafakheri H."/>
            <person name="Taghavi S.M."/>
            <person name="Nemanja K."/>
            <person name="Osdaghi E."/>
        </authorList>
    </citation>
    <scope>NUCLEOTIDE SEQUENCE [LARGE SCALE GENOMIC DNA]</scope>
    <source>
        <strain evidence="12 13">Rnr</strain>
    </source>
</reference>
<dbReference type="PRINTS" id="PR00040">
    <property type="entry name" value="HTHMERR"/>
</dbReference>
<dbReference type="InterPro" id="IPR011794">
    <property type="entry name" value="MerR"/>
</dbReference>
<keyword evidence="2" id="KW-0475">Mercuric resistance</keyword>
<sequence length="134" mass="14853">MVRSQQPMDKTIGKFAAAGEVSVETIRFYQRRGLLPTPQGHEGVRRYTRDDVRRLKFIRQAQTAGFTLEEIKRLLELDAGDDRAAARSLARSRLDALDVKIAELQAARESLNTLVAECASGKTGPCPILHSFGV</sequence>